<dbReference type="InterPro" id="IPR017853">
    <property type="entry name" value="GH"/>
</dbReference>
<dbReference type="InterPro" id="IPR001360">
    <property type="entry name" value="Glyco_hydro_1"/>
</dbReference>
<evidence type="ECO:0000256" key="4">
    <source>
        <dbReference type="RuleBase" id="RU003690"/>
    </source>
</evidence>
<dbReference type="EC" id="3.2.1.86" evidence="6"/>
<evidence type="ECO:0000313" key="6">
    <source>
        <dbReference type="EMBL" id="MFC4662325.1"/>
    </source>
</evidence>
<evidence type="ECO:0000313" key="7">
    <source>
        <dbReference type="Proteomes" id="UP001595988"/>
    </source>
</evidence>
<keyword evidence="5 6" id="KW-0378">Hydrolase</keyword>
<reference evidence="7" key="1">
    <citation type="journal article" date="2019" name="Int. J. Syst. Evol. Microbiol.">
        <title>The Global Catalogue of Microorganisms (GCM) 10K type strain sequencing project: providing services to taxonomists for standard genome sequencing and annotation.</title>
        <authorList>
            <consortium name="The Broad Institute Genomics Platform"/>
            <consortium name="The Broad Institute Genome Sequencing Center for Infectious Disease"/>
            <person name="Wu L."/>
            <person name="Ma J."/>
        </authorList>
    </citation>
    <scope>NUCLEOTIDE SEQUENCE [LARGE SCALE GENOMIC DNA]</scope>
    <source>
        <strain evidence="7">CCUG 37257</strain>
    </source>
</reference>
<comment type="caution">
    <text evidence="6">The sequence shown here is derived from an EMBL/GenBank/DDBJ whole genome shotgun (WGS) entry which is preliminary data.</text>
</comment>
<dbReference type="Gene3D" id="3.20.20.80">
    <property type="entry name" value="Glycosidases"/>
    <property type="match status" value="1"/>
</dbReference>
<keyword evidence="7" id="KW-1185">Reference proteome</keyword>
<evidence type="ECO:0000256" key="2">
    <source>
        <dbReference type="ARBA" id="ARBA00023295"/>
    </source>
</evidence>
<dbReference type="RefSeq" id="WP_193062740.1">
    <property type="nucleotide sequence ID" value="NZ_JBHSFT010000012.1"/>
</dbReference>
<proteinExistence type="inferred from homology"/>
<protein>
    <submittedName>
        <fullName evidence="6">6-phospho-beta-glucosidase BglA</fullName>
        <ecNumber evidence="6">3.2.1.86</ecNumber>
    </submittedName>
</protein>
<dbReference type="NCBIfam" id="NF011589">
    <property type="entry name" value="PRK15014.1"/>
    <property type="match status" value="1"/>
</dbReference>
<name>A0ABV9JX02_9BACI</name>
<dbReference type="InterPro" id="IPR018120">
    <property type="entry name" value="Glyco_hydro_1_AS"/>
</dbReference>
<keyword evidence="2 5" id="KW-0326">Glycosidase</keyword>
<gene>
    <name evidence="6" type="primary">bglA</name>
    <name evidence="6" type="ORF">ACFO3P_08950</name>
</gene>
<accession>A0ABV9JX02</accession>
<dbReference type="SUPFAM" id="SSF51445">
    <property type="entry name" value="(Trans)glycosidases"/>
    <property type="match status" value="1"/>
</dbReference>
<sequence length="483" mass="55264">MSELSKDFLWGGAFAAHQFEGGWNEGGKGPSVVDVLTAGANGVPRRITDKVETDEFYPNHEAVDFYHHYKEDIALFAEMGLKCLRTSIGWSRIFPKGDEAEPNEEGLQFYDDVFDELMKYGIEPVITLSHFEMPLHLAREYGGFRSRKVVDCFVKFAEVVFERYKNKVKYWMTFNEINNKMDVRNPLFLWTNSGVLLKEGENAKEVMYQTAHHELVASALAVAKGKEINPAFEIGAMVSHVPIYPSTSNPEDIMLAEEYMRDRYFFPDVQVRGYYPSYALKEFERKGYNIVMEEGDDEILLNGKVDYLGFSYYMSTTVSSEVEPDESAEKTDGGLPHGVDNPYIQSSDWGWAIDPTGLRYTLNRFYDRYQLPMFIVENGFGAVDTVEEDGSIHDEARINYLGAHIEALKAAVNEDGVDLIGYTPWGIMDIVSFTTGEMKKRYGMIYVDRDNEGNGTMKRSKKDSFDWYKKVIQSNGEDLHYER</sequence>
<dbReference type="PROSITE" id="PS00653">
    <property type="entry name" value="GLYCOSYL_HYDROL_F1_2"/>
    <property type="match status" value="1"/>
</dbReference>
<dbReference type="PANTHER" id="PTHR10353">
    <property type="entry name" value="GLYCOSYL HYDROLASE"/>
    <property type="match status" value="1"/>
</dbReference>
<evidence type="ECO:0000256" key="5">
    <source>
        <dbReference type="RuleBase" id="RU004468"/>
    </source>
</evidence>
<evidence type="ECO:0000256" key="3">
    <source>
        <dbReference type="PROSITE-ProRule" id="PRU10055"/>
    </source>
</evidence>
<dbReference type="PRINTS" id="PR00131">
    <property type="entry name" value="GLHYDRLASE1"/>
</dbReference>
<feature type="active site" description="Nucleophile" evidence="3">
    <location>
        <position position="377"/>
    </location>
</feature>
<dbReference type="PROSITE" id="PS00572">
    <property type="entry name" value="GLYCOSYL_HYDROL_F1_1"/>
    <property type="match status" value="1"/>
</dbReference>
<dbReference type="InterPro" id="IPR033132">
    <property type="entry name" value="GH_1_N_CS"/>
</dbReference>
<dbReference type="Proteomes" id="UP001595988">
    <property type="component" value="Unassembled WGS sequence"/>
</dbReference>
<dbReference type="PANTHER" id="PTHR10353:SF85">
    <property type="entry name" value="ARYL-PHOSPHO-BETA-D-GLUCOSIDASE BGLA"/>
    <property type="match status" value="1"/>
</dbReference>
<dbReference type="NCBIfam" id="NF007154">
    <property type="entry name" value="PRK09589.1"/>
    <property type="match status" value="1"/>
</dbReference>
<dbReference type="GO" id="GO:0008706">
    <property type="term" value="F:6-phospho-beta-glucosidase activity"/>
    <property type="evidence" value="ECO:0007669"/>
    <property type="project" value="UniProtKB-EC"/>
</dbReference>
<dbReference type="Pfam" id="PF00232">
    <property type="entry name" value="Glyco_hydro_1"/>
    <property type="match status" value="1"/>
</dbReference>
<organism evidence="6 7">
    <name type="scientific">Oceanobacillus aidingensis</name>
    <dbReference type="NCBI Taxonomy" id="645964"/>
    <lineage>
        <taxon>Bacteria</taxon>
        <taxon>Bacillati</taxon>
        <taxon>Bacillota</taxon>
        <taxon>Bacilli</taxon>
        <taxon>Bacillales</taxon>
        <taxon>Bacillaceae</taxon>
        <taxon>Oceanobacillus</taxon>
    </lineage>
</organism>
<evidence type="ECO:0000256" key="1">
    <source>
        <dbReference type="ARBA" id="ARBA00010838"/>
    </source>
</evidence>
<dbReference type="EMBL" id="JBHSFT010000012">
    <property type="protein sequence ID" value="MFC4662325.1"/>
    <property type="molecule type" value="Genomic_DNA"/>
</dbReference>
<comment type="similarity">
    <text evidence="1 4">Belongs to the glycosyl hydrolase 1 family.</text>
</comment>